<dbReference type="CDD" id="cd00190">
    <property type="entry name" value="Tryp_SPc"/>
    <property type="match status" value="4"/>
</dbReference>
<dbReference type="PANTHER" id="PTHR24253">
    <property type="entry name" value="TRANSMEMBRANE PROTEASE SERINE"/>
    <property type="match status" value="1"/>
</dbReference>
<organism evidence="11 12">
    <name type="scientific">Pleurodeles waltl</name>
    <name type="common">Iberian ribbed newt</name>
    <dbReference type="NCBI Taxonomy" id="8319"/>
    <lineage>
        <taxon>Eukaryota</taxon>
        <taxon>Metazoa</taxon>
        <taxon>Chordata</taxon>
        <taxon>Craniata</taxon>
        <taxon>Vertebrata</taxon>
        <taxon>Euteleostomi</taxon>
        <taxon>Amphibia</taxon>
        <taxon>Batrachia</taxon>
        <taxon>Caudata</taxon>
        <taxon>Salamandroidea</taxon>
        <taxon>Salamandridae</taxon>
        <taxon>Pleurodelinae</taxon>
        <taxon>Pleurodeles</taxon>
    </lineage>
</organism>
<dbReference type="PANTHER" id="PTHR24253:SF164">
    <property type="entry name" value="FI06405P"/>
    <property type="match status" value="1"/>
</dbReference>
<dbReference type="PRINTS" id="PR00722">
    <property type="entry name" value="CHYMOTRYPSIN"/>
</dbReference>
<feature type="domain" description="SRCR" evidence="10">
    <location>
        <begin position="912"/>
        <end position="1012"/>
    </location>
</feature>
<evidence type="ECO:0000256" key="8">
    <source>
        <dbReference type="SAM" id="MobiDB-lite"/>
    </source>
</evidence>
<dbReference type="SMART" id="SM00020">
    <property type="entry name" value="Tryp_SPc"/>
    <property type="match status" value="4"/>
</dbReference>
<dbReference type="GO" id="GO:0016020">
    <property type="term" value="C:membrane"/>
    <property type="evidence" value="ECO:0007669"/>
    <property type="project" value="InterPro"/>
</dbReference>
<dbReference type="SMART" id="SM00202">
    <property type="entry name" value="SR"/>
    <property type="match status" value="1"/>
</dbReference>
<evidence type="ECO:0000256" key="6">
    <source>
        <dbReference type="PROSITE-ProRule" id="PRU00196"/>
    </source>
</evidence>
<dbReference type="PROSITE" id="PS00134">
    <property type="entry name" value="TRYPSIN_HIS"/>
    <property type="match status" value="1"/>
</dbReference>
<keyword evidence="1 7" id="KW-0645">Protease</keyword>
<evidence type="ECO:0008006" key="13">
    <source>
        <dbReference type="Google" id="ProtNLM"/>
    </source>
</evidence>
<evidence type="ECO:0000256" key="2">
    <source>
        <dbReference type="ARBA" id="ARBA00022729"/>
    </source>
</evidence>
<dbReference type="GO" id="GO:0004252">
    <property type="term" value="F:serine-type endopeptidase activity"/>
    <property type="evidence" value="ECO:0007669"/>
    <property type="project" value="InterPro"/>
</dbReference>
<keyword evidence="4 6" id="KW-1015">Disulfide bond</keyword>
<dbReference type="InterPro" id="IPR043504">
    <property type="entry name" value="Peptidase_S1_PA_chymotrypsin"/>
</dbReference>
<evidence type="ECO:0000313" key="12">
    <source>
        <dbReference type="Proteomes" id="UP001066276"/>
    </source>
</evidence>
<evidence type="ECO:0000256" key="5">
    <source>
        <dbReference type="ARBA" id="ARBA00023180"/>
    </source>
</evidence>
<feature type="compositionally biased region" description="Polar residues" evidence="8">
    <location>
        <begin position="45"/>
        <end position="58"/>
    </location>
</feature>
<protein>
    <recommendedName>
        <fullName evidence="13">Transmembrane protease serine 9</fullName>
    </recommendedName>
</protein>
<feature type="domain" description="Peptidase S1" evidence="9">
    <location>
        <begin position="72"/>
        <end position="311"/>
    </location>
</feature>
<dbReference type="Proteomes" id="UP001066276">
    <property type="component" value="Chromosome 7"/>
</dbReference>
<accession>A0AAV7PKM6</accession>
<evidence type="ECO:0000259" key="9">
    <source>
        <dbReference type="PROSITE" id="PS50240"/>
    </source>
</evidence>
<dbReference type="Pfam" id="PF00530">
    <property type="entry name" value="SRCR"/>
    <property type="match status" value="1"/>
</dbReference>
<keyword evidence="12" id="KW-1185">Reference proteome</keyword>
<feature type="region of interest" description="Disordered" evidence="8">
    <location>
        <begin position="45"/>
        <end position="77"/>
    </location>
</feature>
<evidence type="ECO:0000256" key="7">
    <source>
        <dbReference type="RuleBase" id="RU363034"/>
    </source>
</evidence>
<keyword evidence="7" id="KW-0720">Serine protease</keyword>
<proteinExistence type="predicted"/>
<evidence type="ECO:0000256" key="3">
    <source>
        <dbReference type="ARBA" id="ARBA00022801"/>
    </source>
</evidence>
<keyword evidence="5" id="KW-0325">Glycoprotein</keyword>
<dbReference type="PROSITE" id="PS50287">
    <property type="entry name" value="SRCR_2"/>
    <property type="match status" value="1"/>
</dbReference>
<feature type="domain" description="Peptidase S1" evidence="9">
    <location>
        <begin position="1322"/>
        <end position="1366"/>
    </location>
</feature>
<keyword evidence="2" id="KW-0732">Signal</keyword>
<dbReference type="InterPro" id="IPR009003">
    <property type="entry name" value="Peptidase_S1_PA"/>
</dbReference>
<dbReference type="PROSITE" id="PS50240">
    <property type="entry name" value="TRYPSIN_DOM"/>
    <property type="match status" value="5"/>
</dbReference>
<dbReference type="FunFam" id="3.10.250.10:FF:000009">
    <property type="entry name" value="WC1"/>
    <property type="match status" value="1"/>
</dbReference>
<dbReference type="PRINTS" id="PR00258">
    <property type="entry name" value="SPERACTRCPTR"/>
</dbReference>
<dbReference type="Pfam" id="PF00089">
    <property type="entry name" value="Trypsin"/>
    <property type="match status" value="5"/>
</dbReference>
<dbReference type="InterPro" id="IPR033116">
    <property type="entry name" value="TRYPSIN_SER"/>
</dbReference>
<dbReference type="FunFam" id="2.40.10.10:FF:000068">
    <property type="entry name" value="transmembrane protease serine 2"/>
    <property type="match status" value="1"/>
</dbReference>
<feature type="disulfide bond" evidence="6">
    <location>
        <begin position="981"/>
        <end position="991"/>
    </location>
</feature>
<feature type="domain" description="Peptidase S1" evidence="9">
    <location>
        <begin position="631"/>
        <end position="883"/>
    </location>
</feature>
<dbReference type="InterPro" id="IPR001190">
    <property type="entry name" value="SRCR"/>
</dbReference>
<evidence type="ECO:0000256" key="1">
    <source>
        <dbReference type="ARBA" id="ARBA00022670"/>
    </source>
</evidence>
<feature type="domain" description="Peptidase S1" evidence="9">
    <location>
        <begin position="350"/>
        <end position="590"/>
    </location>
</feature>
<evidence type="ECO:0000259" key="10">
    <source>
        <dbReference type="PROSITE" id="PS50287"/>
    </source>
</evidence>
<dbReference type="FunFam" id="2.40.10.10:FF:000024">
    <property type="entry name" value="Serine protease 53"/>
    <property type="match status" value="3"/>
</dbReference>
<keyword evidence="3 7" id="KW-0378">Hydrolase</keyword>
<dbReference type="Gene3D" id="2.40.10.10">
    <property type="entry name" value="Trypsin-like serine proteases"/>
    <property type="match status" value="6"/>
</dbReference>
<dbReference type="PROSITE" id="PS00135">
    <property type="entry name" value="TRYPSIN_SER"/>
    <property type="match status" value="1"/>
</dbReference>
<dbReference type="InterPro" id="IPR036772">
    <property type="entry name" value="SRCR-like_dom_sf"/>
</dbReference>
<sequence>MFYCFVLTTGYGSTQSTISGNGSTQSTISRNGSIQSTISAYESTQSSTSGNATSQSATGLPECGSPVLTNQTTGGGGVQQGEWPWVVSVQMYYDHMCEGVIIGERWVLTSARCFRNRNVDPSYLQVLTGGPALYGYGYSYPRHSVTGIYIHENYTDSEPGFDVALLQVFPNFIFNVNTQPICLPYSSHQFQPTSQCWSTWWRNIDGSIFGTLQQVQLELIGSAGCSCLYNLSDMHNLTDLFQNGMVCAQQKDTNNLTCQGDPGAPLVCNENGTWFLAGLGSTFIEDCGIPNAPPLFTAASAYSNWIQRKISHASFANQTIQVSSSNDDGNCTNITVSQLAVCGSHLIWNISDGSVQPGEFPWQANIRHYGQHKCGGVLISERWVLTSASCVWNQYMDPTSWDVIVGQVNLDVYLVPHIKRRVVRSYIHENYTDPINGDDIALLQLSSAVPSHATIQHICLPYPTHQFQMGSQCWATGWQQTDFYEYFLPLSMATSLELIGVKTCNCLYSLSESLNHTEVIKEGMLCGVSQNLQNGSCPIEKGAPLVCKENGTWFLAGIHSQLLQDCDVPNTPPIFTAVSAYADWIQAKISGAAFANQTIPVSSSTDDGNCTNYEAYQLAVCGSPLFSQTRIVGGEQAQPGEWPWQVSLQRYWQHRCGGSLISSRWVLTAARCLWLEVGDLSVWRIAFPGSRLYSMSETEYMEFGRFGRRIQQIHFHENYTDYFYNMDIPSSYDVALVKMSSEVLFTSKIQPVCLPYATHQFRTGTRCWTTGYGDLGTGVHNYYPVPLHGVELQLIGRKRCNCIYGLANSSDPVQQTILCALDQSGQNGTCQGDVGGPLVCNENGTWFLAGVNSFFSGACTNPVSPPVFTEVAALANWIQTKISGAFFVNQTIEVSNDIDSENCTAIIDLLDIRLVNGYNRCSGRVEIYRRGSWGTVSSNNWDITDANVVCRQIGCGSAILAPIYSYYGQGNGGIFLDYVNCAGNESHLWDCPHRDCSIGTCDHYYDASVICSGEQTTAITRPPGYTYAVNPIPPGVCGHPTISNRIVGGEDAQQGSWPWQISLEKNGYHICGGSLITDRWVVSAAHCFSSPIYTSSFVVRMGAYQLSLSSYNEVRSNVINIWVNANYTSIGSLGDIALLELETPVTFTDYIQPVCLPASSIQFPVGMNCIVTGWGAIREGVNLQYPETLQEVEIPIVDQEVCNSLYRNDILYDMVCAGNLEGGKDSCQGDSGGPMVCKFGSTWLLAGIVSWGEGCARPNYPGVYTRVAVYEDWIRKHVPGVGSVVINDTSQLTNSTVPPPQSSTQNISQPGVCGRPTIVSRITGGQAAQEGEWPWQASIQAYGSHICGGTLISDQWVLSAASCVQE</sequence>
<dbReference type="InterPro" id="IPR001314">
    <property type="entry name" value="Peptidase_S1A"/>
</dbReference>
<dbReference type="EMBL" id="JANPWB010000011">
    <property type="protein sequence ID" value="KAJ1125900.1"/>
    <property type="molecule type" value="Genomic_DNA"/>
</dbReference>
<reference evidence="11" key="1">
    <citation type="journal article" date="2022" name="bioRxiv">
        <title>Sequencing and chromosome-scale assembly of the giantPleurodeles waltlgenome.</title>
        <authorList>
            <person name="Brown T."/>
            <person name="Elewa A."/>
            <person name="Iarovenko S."/>
            <person name="Subramanian E."/>
            <person name="Araus A.J."/>
            <person name="Petzold A."/>
            <person name="Susuki M."/>
            <person name="Suzuki K.-i.T."/>
            <person name="Hayashi T."/>
            <person name="Toyoda A."/>
            <person name="Oliveira C."/>
            <person name="Osipova E."/>
            <person name="Leigh N.D."/>
            <person name="Simon A."/>
            <person name="Yun M.H."/>
        </authorList>
    </citation>
    <scope>NUCLEOTIDE SEQUENCE</scope>
    <source>
        <strain evidence="11">20211129_DDA</strain>
        <tissue evidence="11">Liver</tissue>
    </source>
</reference>
<dbReference type="InterPro" id="IPR018114">
    <property type="entry name" value="TRYPSIN_HIS"/>
</dbReference>
<comment type="caution">
    <text evidence="11">The sequence shown here is derived from an EMBL/GenBank/DDBJ whole genome shotgun (WGS) entry which is preliminary data.</text>
</comment>
<dbReference type="SUPFAM" id="SSF50494">
    <property type="entry name" value="Trypsin-like serine proteases"/>
    <property type="match status" value="5"/>
</dbReference>
<dbReference type="SUPFAM" id="SSF56487">
    <property type="entry name" value="SRCR-like"/>
    <property type="match status" value="1"/>
</dbReference>
<evidence type="ECO:0000313" key="11">
    <source>
        <dbReference type="EMBL" id="KAJ1125900.1"/>
    </source>
</evidence>
<gene>
    <name evidence="11" type="ORF">NDU88_004315</name>
</gene>
<dbReference type="Gene3D" id="3.10.250.10">
    <property type="entry name" value="SRCR-like domain"/>
    <property type="match status" value="1"/>
</dbReference>
<name>A0AAV7PKM6_PLEWA</name>
<feature type="disulfide bond" evidence="6">
    <location>
        <begin position="950"/>
        <end position="1011"/>
    </location>
</feature>
<dbReference type="GO" id="GO:0006508">
    <property type="term" value="P:proteolysis"/>
    <property type="evidence" value="ECO:0007669"/>
    <property type="project" value="UniProtKB-KW"/>
</dbReference>
<dbReference type="InterPro" id="IPR001254">
    <property type="entry name" value="Trypsin_dom"/>
</dbReference>
<evidence type="ECO:0000256" key="4">
    <source>
        <dbReference type="ARBA" id="ARBA00023157"/>
    </source>
</evidence>
<comment type="caution">
    <text evidence="6">Lacks conserved residue(s) required for the propagation of feature annotation.</text>
</comment>
<feature type="domain" description="Peptidase S1" evidence="9">
    <location>
        <begin position="1046"/>
        <end position="1279"/>
    </location>
</feature>